<evidence type="ECO:0000256" key="1">
    <source>
        <dbReference type="SAM" id="MobiDB-lite"/>
    </source>
</evidence>
<proteinExistence type="predicted"/>
<feature type="region of interest" description="Disordered" evidence="1">
    <location>
        <begin position="1"/>
        <end position="21"/>
    </location>
</feature>
<evidence type="ECO:0000259" key="2">
    <source>
        <dbReference type="Pfam" id="PF14420"/>
    </source>
</evidence>
<evidence type="ECO:0000313" key="3">
    <source>
        <dbReference type="EMBL" id="KAF7513439.1"/>
    </source>
</evidence>
<gene>
    <name evidence="3" type="ORF">GJ744_008733</name>
</gene>
<sequence>MPKNPAPTSEPPSKDIHTTEEWEEIRNDFTNLYKDEDMPLRKIRETFAQRGFHATIPQYKRRIRRWKIDKNNKEYDMVFAGQKLAARKLQGKETVFKIRGQVKPSHEVERYWKRRQVRPRRLSPVPSTPPDVRYFTPAPSSPGPLPSLDASLAPTKALASPHTSYGKPTLVSPTNRNHNLHTAESNFGHDDDLPYQGVLNHLAYPTSTVQEFAGHLIDPTKSPAMLDEWFGIYRKISLSPQRGETRGTPSLIAMDAINSPLSLQQNTPEEKALPQDHILHLTKDELHEDSHVSIDELPAEGYPKNFLAWSIYSWLLKNECRHDESQSAMRFAASIFAKMIACRHERCLTSLELLMALIESHGNPDFANDLLDRFKATALSMSGLPEKKSIILAIKFKIDIVRRLGIRDVSYLTALEQVYADFEQYWGADSPSTLACLYNLGWYLAGDNDPDQLKKGEEILT</sequence>
<dbReference type="Proteomes" id="UP000606974">
    <property type="component" value="Unassembled WGS sequence"/>
</dbReference>
<organism evidence="3 4">
    <name type="scientific">Endocarpon pusillum</name>
    <dbReference type="NCBI Taxonomy" id="364733"/>
    <lineage>
        <taxon>Eukaryota</taxon>
        <taxon>Fungi</taxon>
        <taxon>Dikarya</taxon>
        <taxon>Ascomycota</taxon>
        <taxon>Pezizomycotina</taxon>
        <taxon>Eurotiomycetes</taxon>
        <taxon>Chaetothyriomycetidae</taxon>
        <taxon>Verrucariales</taxon>
        <taxon>Verrucariaceae</taxon>
        <taxon>Endocarpon</taxon>
    </lineage>
</organism>
<feature type="region of interest" description="Disordered" evidence="1">
    <location>
        <begin position="119"/>
        <end position="176"/>
    </location>
</feature>
<dbReference type="InterPro" id="IPR025676">
    <property type="entry name" value="Clr5_dom"/>
</dbReference>
<dbReference type="PANTHER" id="PTHR38788:SF3">
    <property type="entry name" value="CLR5 DOMAIN-CONTAINING PROTEIN"/>
    <property type="match status" value="1"/>
</dbReference>
<comment type="caution">
    <text evidence="3">The sequence shown here is derived from an EMBL/GenBank/DDBJ whole genome shotgun (WGS) entry which is preliminary data.</text>
</comment>
<dbReference type="OrthoDB" id="5308957at2759"/>
<protein>
    <recommendedName>
        <fullName evidence="2">Clr5 domain-containing protein</fullName>
    </recommendedName>
</protein>
<keyword evidence="4" id="KW-1185">Reference proteome</keyword>
<name>A0A8H7ATV4_9EURO</name>
<dbReference type="AlphaFoldDB" id="A0A8H7ATV4"/>
<feature type="compositionally biased region" description="Basic and acidic residues" evidence="1">
    <location>
        <begin position="12"/>
        <end position="21"/>
    </location>
</feature>
<dbReference type="PANTHER" id="PTHR38788">
    <property type="entry name" value="CLR5 DOMAIN-CONTAINING PROTEIN"/>
    <property type="match status" value="1"/>
</dbReference>
<accession>A0A8H7ATV4</accession>
<reference evidence="3" key="1">
    <citation type="submission" date="2020-02" db="EMBL/GenBank/DDBJ databases">
        <authorList>
            <person name="Palmer J.M."/>
        </authorList>
    </citation>
    <scope>NUCLEOTIDE SEQUENCE</scope>
    <source>
        <strain evidence="3">EPUS1.4</strain>
        <tissue evidence="3">Thallus</tissue>
    </source>
</reference>
<feature type="domain" description="Clr5" evidence="2">
    <location>
        <begin position="19"/>
        <end position="70"/>
    </location>
</feature>
<evidence type="ECO:0000313" key="4">
    <source>
        <dbReference type="Proteomes" id="UP000606974"/>
    </source>
</evidence>
<dbReference type="Pfam" id="PF14420">
    <property type="entry name" value="Clr5"/>
    <property type="match status" value="1"/>
</dbReference>
<dbReference type="EMBL" id="JAACFV010000005">
    <property type="protein sequence ID" value="KAF7513439.1"/>
    <property type="molecule type" value="Genomic_DNA"/>
</dbReference>
<feature type="compositionally biased region" description="Pro residues" evidence="1">
    <location>
        <begin position="1"/>
        <end position="10"/>
    </location>
</feature>